<reference evidence="2" key="1">
    <citation type="journal article" date="2010" name="Nat. Biotechnol.">
        <title>Draft genome sequence of the oilseed species Ricinus communis.</title>
        <authorList>
            <person name="Chan A.P."/>
            <person name="Crabtree J."/>
            <person name="Zhao Q."/>
            <person name="Lorenzi H."/>
            <person name="Orvis J."/>
            <person name="Puiu D."/>
            <person name="Melake-Berhan A."/>
            <person name="Jones K.M."/>
            <person name="Redman J."/>
            <person name="Chen G."/>
            <person name="Cahoon E.B."/>
            <person name="Gedil M."/>
            <person name="Stanke M."/>
            <person name="Haas B.J."/>
            <person name="Wortman J.R."/>
            <person name="Fraser-Liggett C.M."/>
            <person name="Ravel J."/>
            <person name="Rabinowicz P.D."/>
        </authorList>
    </citation>
    <scope>NUCLEOTIDE SEQUENCE [LARGE SCALE GENOMIC DNA]</scope>
    <source>
        <strain evidence="2">cv. Hale</strain>
    </source>
</reference>
<name>B9S283_RICCO</name>
<dbReference type="AlphaFoldDB" id="B9S283"/>
<evidence type="ECO:0000313" key="1">
    <source>
        <dbReference type="EMBL" id="EEF42291.1"/>
    </source>
</evidence>
<dbReference type="EMBL" id="EQ973847">
    <property type="protein sequence ID" value="EEF42291.1"/>
    <property type="molecule type" value="Genomic_DNA"/>
</dbReference>
<organism evidence="1 2">
    <name type="scientific">Ricinus communis</name>
    <name type="common">Castor bean</name>
    <dbReference type="NCBI Taxonomy" id="3988"/>
    <lineage>
        <taxon>Eukaryota</taxon>
        <taxon>Viridiplantae</taxon>
        <taxon>Streptophyta</taxon>
        <taxon>Embryophyta</taxon>
        <taxon>Tracheophyta</taxon>
        <taxon>Spermatophyta</taxon>
        <taxon>Magnoliopsida</taxon>
        <taxon>eudicotyledons</taxon>
        <taxon>Gunneridae</taxon>
        <taxon>Pentapetalae</taxon>
        <taxon>rosids</taxon>
        <taxon>fabids</taxon>
        <taxon>Malpighiales</taxon>
        <taxon>Euphorbiaceae</taxon>
        <taxon>Acalyphoideae</taxon>
        <taxon>Acalypheae</taxon>
        <taxon>Ricinus</taxon>
    </lineage>
</organism>
<dbReference type="Proteomes" id="UP000008311">
    <property type="component" value="Unassembled WGS sequence"/>
</dbReference>
<dbReference type="InParanoid" id="B9S283"/>
<accession>B9S283</accession>
<keyword evidence="2" id="KW-1185">Reference proteome</keyword>
<sequence length="199" mass="21649">MAVGKRFALGTILLGYVYGALDKYVSVALLPKAVGIDARCRDKIQALSLFLIDQTINKSLDEILRFFLSVTHRESSQLCLKINVADSSLVTRSSNLRSPKVLCCLGTLLSLLMRKTVRCSPMVPTNDSIENDPSEIVGSEGIEYSKANLNVSSLASPSQSHDLASWHARLAAPLAFIVPSIQLDISFLDNPLTPIGFID</sequence>
<gene>
    <name evidence="1" type="ORF">RCOM_1710810</name>
</gene>
<proteinExistence type="predicted"/>
<evidence type="ECO:0000313" key="2">
    <source>
        <dbReference type="Proteomes" id="UP000008311"/>
    </source>
</evidence>
<protein>
    <submittedName>
        <fullName evidence="1">Uncharacterized protein</fullName>
    </submittedName>
</protein>